<comment type="subcellular location">
    <subcellularLocation>
        <location evidence="1">Lysosome membrane</location>
        <topology evidence="1">Multi-pass membrane protein</topology>
    </subcellularLocation>
</comment>
<feature type="transmembrane region" description="Helical" evidence="25">
    <location>
        <begin position="170"/>
        <end position="192"/>
    </location>
</feature>
<feature type="domain" description="Major facilitator superfamily (MFS) profile" evidence="26">
    <location>
        <begin position="18"/>
        <end position="427"/>
    </location>
</feature>
<dbReference type="Proteomes" id="UP001596312">
    <property type="component" value="Unassembled WGS sequence"/>
</dbReference>
<proteinExistence type="inferred from homology"/>
<dbReference type="SUPFAM" id="SSF103473">
    <property type="entry name" value="MFS general substrate transporter"/>
    <property type="match status" value="1"/>
</dbReference>
<dbReference type="InterPro" id="IPR036259">
    <property type="entry name" value="MFS_trans_sf"/>
</dbReference>
<evidence type="ECO:0000256" key="4">
    <source>
        <dbReference type="ARBA" id="ARBA00022692"/>
    </source>
</evidence>
<reference evidence="27 28" key="1">
    <citation type="journal article" date="2019" name="Int. J. Syst. Evol. Microbiol.">
        <title>The Global Catalogue of Microorganisms (GCM) 10K type strain sequencing project: providing services to taxonomists for standard genome sequencing and annotation.</title>
        <authorList>
            <consortium name="The Broad Institute Genomics Platform"/>
            <consortium name="The Broad Institute Genome Sequencing Center for Infectious Disease"/>
            <person name="Wu L."/>
            <person name="Ma J."/>
        </authorList>
    </citation>
    <scope>NUCLEOTIDE SEQUENCE [LARGE SCALE GENOMIC DNA]</scope>
    <source>
        <strain evidence="27 28">CGMCC 1.3240</strain>
    </source>
</reference>
<evidence type="ECO:0000259" key="26">
    <source>
        <dbReference type="PROSITE" id="PS50850"/>
    </source>
</evidence>
<comment type="subunit">
    <text evidence="24">Homodimer. Interacts with lysosomal protein GLMP (via lumenal domain); the interaction starts while both proteins are still in the endoplasmic reticulum and is required for stabilization of MFSD1 in lysosomes but has no direct effect on its targeting to lysosomes or transporter activity.</text>
</comment>
<dbReference type="PROSITE" id="PS50850">
    <property type="entry name" value="MFS"/>
    <property type="match status" value="1"/>
</dbReference>
<evidence type="ECO:0000256" key="2">
    <source>
        <dbReference type="ARBA" id="ARBA00008335"/>
    </source>
</evidence>
<comment type="catalytic activity">
    <reaction evidence="15">
        <text>L-arginyl-L-alpha-amino acid(out) = L-arginyl-L-alpha-amino acid(in)</text>
        <dbReference type="Rhea" id="RHEA:79371"/>
        <dbReference type="ChEBI" id="CHEBI:84315"/>
    </reaction>
</comment>
<feature type="transmembrane region" description="Helical" evidence="25">
    <location>
        <begin position="266"/>
        <end position="287"/>
    </location>
</feature>
<gene>
    <name evidence="27" type="ORF">ACFQGH_15920</name>
</gene>
<dbReference type="InterPro" id="IPR011701">
    <property type="entry name" value="MFS"/>
</dbReference>
<evidence type="ECO:0000256" key="21">
    <source>
        <dbReference type="ARBA" id="ARBA00044985"/>
    </source>
</evidence>
<comment type="catalytic activity">
    <reaction evidence="12">
        <text>L-lysyl-L-alpha-amino acid(out) = L-lysyl-L-alpha-amino acid(in)</text>
        <dbReference type="Rhea" id="RHEA:79387"/>
        <dbReference type="ChEBI" id="CHEBI:229965"/>
    </reaction>
</comment>
<dbReference type="InterPro" id="IPR020846">
    <property type="entry name" value="MFS_dom"/>
</dbReference>
<evidence type="ECO:0000256" key="17">
    <source>
        <dbReference type="ARBA" id="ARBA00044903"/>
    </source>
</evidence>
<evidence type="ECO:0000256" key="18">
    <source>
        <dbReference type="ARBA" id="ARBA00044912"/>
    </source>
</evidence>
<evidence type="ECO:0000313" key="27">
    <source>
        <dbReference type="EMBL" id="MFC6906683.1"/>
    </source>
</evidence>
<keyword evidence="4 25" id="KW-0812">Transmembrane</keyword>
<evidence type="ECO:0000256" key="16">
    <source>
        <dbReference type="ARBA" id="ARBA00044900"/>
    </source>
</evidence>
<keyword evidence="7" id="KW-0458">Lysosome</keyword>
<comment type="catalytic activity">
    <reaction evidence="11">
        <text>L-alpha-aminoacyl-L-histidine(out) = L-alpha-aminoacyl-L-histidine(in)</text>
        <dbReference type="Rhea" id="RHEA:79375"/>
        <dbReference type="ChEBI" id="CHEBI:229967"/>
    </reaction>
</comment>
<comment type="similarity">
    <text evidence="2">Belongs to the major facilitator superfamily.</text>
</comment>
<dbReference type="Pfam" id="PF07690">
    <property type="entry name" value="MFS_1"/>
    <property type="match status" value="1"/>
</dbReference>
<keyword evidence="6 25" id="KW-0472">Membrane</keyword>
<comment type="catalytic activity">
    <reaction evidence="20">
        <text>L-lysyl-glycine(out) = L-lysyl-glycine(in)</text>
        <dbReference type="Rhea" id="RHEA:79407"/>
        <dbReference type="ChEBI" id="CHEBI:191202"/>
    </reaction>
</comment>
<dbReference type="EMBL" id="JBHSXQ010000004">
    <property type="protein sequence ID" value="MFC6906683.1"/>
    <property type="molecule type" value="Genomic_DNA"/>
</dbReference>
<name>A0ABD5V529_9EURY</name>
<feature type="transmembrane region" description="Helical" evidence="25">
    <location>
        <begin position="113"/>
        <end position="131"/>
    </location>
</feature>
<evidence type="ECO:0000256" key="12">
    <source>
        <dbReference type="ARBA" id="ARBA00044891"/>
    </source>
</evidence>
<evidence type="ECO:0000256" key="6">
    <source>
        <dbReference type="ARBA" id="ARBA00023136"/>
    </source>
</evidence>
<organism evidence="27 28">
    <name type="scientific">Halalkalicoccus tibetensis</name>
    <dbReference type="NCBI Taxonomy" id="175632"/>
    <lineage>
        <taxon>Archaea</taxon>
        <taxon>Methanobacteriati</taxon>
        <taxon>Methanobacteriota</taxon>
        <taxon>Stenosarchaea group</taxon>
        <taxon>Halobacteria</taxon>
        <taxon>Halobacteriales</taxon>
        <taxon>Halococcaceae</taxon>
        <taxon>Halalkalicoccus</taxon>
    </lineage>
</organism>
<accession>A0ABD5V529</accession>
<dbReference type="AlphaFoldDB" id="A0ABD5V529"/>
<evidence type="ECO:0000256" key="20">
    <source>
        <dbReference type="ARBA" id="ARBA00044924"/>
    </source>
</evidence>
<comment type="catalytic activity">
    <reaction evidence="14">
        <text>L-aspartyl-L-lysine(out) = L-aspartyl-L-lysine(in)</text>
        <dbReference type="Rhea" id="RHEA:79411"/>
        <dbReference type="ChEBI" id="CHEBI:229953"/>
    </reaction>
</comment>
<comment type="catalytic activity">
    <reaction evidence="13">
        <text>L-alpha-aminoacyl-L-lysine(out) = L-alpha-aminoacyl-L-lysine(in)</text>
        <dbReference type="Rhea" id="RHEA:79383"/>
        <dbReference type="ChEBI" id="CHEBI:229966"/>
    </reaction>
</comment>
<comment type="catalytic activity">
    <reaction evidence="18">
        <text>L-histidyl-L-alpha-amino acid(out) = L-histidyl-L-alpha-amino acid(in)</text>
        <dbReference type="Rhea" id="RHEA:79379"/>
        <dbReference type="ChEBI" id="CHEBI:229964"/>
    </reaction>
</comment>
<protein>
    <recommendedName>
        <fullName evidence="21">Lysosomal dipeptide transporter MFSD1</fullName>
    </recommendedName>
    <alternativeName>
        <fullName evidence="22">Major facilitator superfamily domain-containing protein 1</fullName>
    </alternativeName>
</protein>
<feature type="transmembrane region" description="Helical" evidence="25">
    <location>
        <begin position="83"/>
        <end position="101"/>
    </location>
</feature>
<evidence type="ECO:0000256" key="13">
    <source>
        <dbReference type="ARBA" id="ARBA00044893"/>
    </source>
</evidence>
<feature type="transmembrane region" description="Helical" evidence="25">
    <location>
        <begin position="401"/>
        <end position="422"/>
    </location>
</feature>
<dbReference type="PANTHER" id="PTHR23512">
    <property type="entry name" value="MAJOR FACILITATOR SUPERFAMILY DOMAIN-CONTAINING PROTEIN 1"/>
    <property type="match status" value="1"/>
</dbReference>
<evidence type="ECO:0000313" key="28">
    <source>
        <dbReference type="Proteomes" id="UP001596312"/>
    </source>
</evidence>
<feature type="transmembrane region" description="Helical" evidence="25">
    <location>
        <begin position="299"/>
        <end position="317"/>
    </location>
</feature>
<feature type="transmembrane region" description="Helical" evidence="25">
    <location>
        <begin position="56"/>
        <end position="76"/>
    </location>
</feature>
<evidence type="ECO:0000256" key="11">
    <source>
        <dbReference type="ARBA" id="ARBA00044884"/>
    </source>
</evidence>
<feature type="transmembrane region" description="Helical" evidence="25">
    <location>
        <begin position="143"/>
        <end position="164"/>
    </location>
</feature>
<feature type="transmembrane region" description="Helical" evidence="25">
    <location>
        <begin position="358"/>
        <end position="381"/>
    </location>
</feature>
<evidence type="ECO:0000256" key="9">
    <source>
        <dbReference type="ARBA" id="ARBA00044878"/>
    </source>
</evidence>
<dbReference type="GO" id="GO:0005765">
    <property type="term" value="C:lysosomal membrane"/>
    <property type="evidence" value="ECO:0007669"/>
    <property type="project" value="UniProtKB-SubCell"/>
</dbReference>
<dbReference type="PANTHER" id="PTHR23512:SF3">
    <property type="entry name" value="MAJOR FACILITATOR SUPERFAMILY DOMAIN-CONTAINING PROTEIN 1"/>
    <property type="match status" value="1"/>
</dbReference>
<comment type="catalytic activity">
    <reaction evidence="19">
        <text>L-alanyl-L-lysine(out) = L-alanyl-L-lysine(in)</text>
        <dbReference type="Rhea" id="RHEA:79415"/>
        <dbReference type="ChEBI" id="CHEBI:192470"/>
    </reaction>
</comment>
<keyword evidence="5 25" id="KW-1133">Transmembrane helix</keyword>
<comment type="catalytic activity">
    <reaction evidence="10">
        <text>L-alpha-aminoacyl-L-arginine(out) = L-alpha-aminoacyl-L-arginine(in)</text>
        <dbReference type="Rhea" id="RHEA:79367"/>
        <dbReference type="ChEBI" id="CHEBI:229968"/>
    </reaction>
</comment>
<feature type="transmembrane region" description="Helical" evidence="25">
    <location>
        <begin position="230"/>
        <end position="254"/>
    </location>
</feature>
<comment type="catalytic activity">
    <reaction evidence="8">
        <text>L-lysyl-L-alanine(out) = L-lysyl-L-alanine(in)</text>
        <dbReference type="Rhea" id="RHEA:79399"/>
        <dbReference type="ChEBI" id="CHEBI:229954"/>
    </reaction>
</comment>
<evidence type="ECO:0000256" key="15">
    <source>
        <dbReference type="ARBA" id="ARBA00044899"/>
    </source>
</evidence>
<evidence type="ECO:0000256" key="10">
    <source>
        <dbReference type="ARBA" id="ARBA00044881"/>
    </source>
</evidence>
<comment type="catalytic activity">
    <reaction evidence="16">
        <text>L-lysyl-L-lysine(out) = L-lysyl-L-lysine(in)</text>
        <dbReference type="Rhea" id="RHEA:79403"/>
        <dbReference type="ChEBI" id="CHEBI:229956"/>
    </reaction>
</comment>
<comment type="caution">
    <text evidence="27">The sequence shown here is derived from an EMBL/GenBank/DDBJ whole genome shotgun (WGS) entry which is preliminary data.</text>
</comment>
<dbReference type="RefSeq" id="WP_340605253.1">
    <property type="nucleotide sequence ID" value="NZ_JBBMXV010000004.1"/>
</dbReference>
<evidence type="ECO:0000256" key="25">
    <source>
        <dbReference type="SAM" id="Phobius"/>
    </source>
</evidence>
<comment type="function">
    <text evidence="23">Lysosomal dipeptide uniporter that selectively exports lysine, arginine or histidine-containing dipeptides with a net positive charge from the lysosome lumen into the cytosol. Could play a role in a specific type of protein O-glycosylation indirectly regulating macrophages migration and tissue invasion. Also essential for liver homeostasis.</text>
</comment>
<evidence type="ECO:0000256" key="14">
    <source>
        <dbReference type="ARBA" id="ARBA00044898"/>
    </source>
</evidence>
<sequence>MGAIRTVWASPARRRWVLWGILALSFLLVNVYRLSTAVISAELMDALGTTGAQLGTLHAVFFLVYAVMQIPTGILVDRVGPRLTAAGGAAVMNAGAIWFALAGSYGAALGGRFLVGLGGSVIFVSMLRFCANWYRIDEFATMNGLSFAVGGLGGVLATTPFALAVDAAGWRQTVLALGLFGLCVAVATAALVRDSAERAGLAPIEDVPEQPRLSVAEIRRFTGRIVADRWTWAVSVLLYCTGGVNLTLIGLWGIPYVVQVHDVSVTIASTITLLGGVGAVVGPPVFGRLSDRTDRRTEFIVAGAIVHTAALGAIAAVGDPPLVLVGAAFFVLGGLLGAFVLTYPMIQARYDDRASGIALGTINGASFFGAASFPTLMGWALDVYWTGEYVDGVRVYTTTGYRAAFGIGAAAGLVAIGCALWLHRRAD</sequence>
<evidence type="ECO:0000256" key="8">
    <source>
        <dbReference type="ARBA" id="ARBA00044876"/>
    </source>
</evidence>
<evidence type="ECO:0000256" key="22">
    <source>
        <dbReference type="ARBA" id="ARBA00045018"/>
    </source>
</evidence>
<evidence type="ECO:0000256" key="1">
    <source>
        <dbReference type="ARBA" id="ARBA00004155"/>
    </source>
</evidence>
<dbReference type="InterPro" id="IPR052187">
    <property type="entry name" value="MFSD1"/>
</dbReference>
<feature type="transmembrane region" description="Helical" evidence="25">
    <location>
        <begin position="323"/>
        <end position="346"/>
    </location>
</feature>
<dbReference type="Gene3D" id="1.20.1250.20">
    <property type="entry name" value="MFS general substrate transporter like domains"/>
    <property type="match status" value="2"/>
</dbReference>
<evidence type="ECO:0000256" key="5">
    <source>
        <dbReference type="ARBA" id="ARBA00022989"/>
    </source>
</evidence>
<evidence type="ECO:0000256" key="3">
    <source>
        <dbReference type="ARBA" id="ARBA00022448"/>
    </source>
</evidence>
<evidence type="ECO:0000256" key="24">
    <source>
        <dbReference type="ARBA" id="ARBA00046376"/>
    </source>
</evidence>
<keyword evidence="28" id="KW-1185">Reference proteome</keyword>
<keyword evidence="3" id="KW-0813">Transport</keyword>
<evidence type="ECO:0000256" key="23">
    <source>
        <dbReference type="ARBA" id="ARBA00045709"/>
    </source>
</evidence>
<evidence type="ECO:0000256" key="19">
    <source>
        <dbReference type="ARBA" id="ARBA00044919"/>
    </source>
</evidence>
<comment type="catalytic activity">
    <reaction evidence="9">
        <text>L-histidyl-glycine(out) = L-histidyl-glycine(in)</text>
        <dbReference type="Rhea" id="RHEA:79395"/>
        <dbReference type="ChEBI" id="CHEBI:229957"/>
    </reaction>
</comment>
<evidence type="ECO:0000256" key="7">
    <source>
        <dbReference type="ARBA" id="ARBA00023228"/>
    </source>
</evidence>
<comment type="catalytic activity">
    <reaction evidence="17">
        <text>L-arginyl-glycine(out) = L-arginyl-glycine(in)</text>
        <dbReference type="Rhea" id="RHEA:79391"/>
        <dbReference type="ChEBI" id="CHEBI:229955"/>
    </reaction>
</comment>